<dbReference type="Pfam" id="PF02894">
    <property type="entry name" value="GFO_IDH_MocA_C"/>
    <property type="match status" value="1"/>
</dbReference>
<dbReference type="Pfam" id="PF01408">
    <property type="entry name" value="GFO_IDH_MocA"/>
    <property type="match status" value="1"/>
</dbReference>
<feature type="domain" description="Gfo/Idh/MocA-like oxidoreductase C-terminal" evidence="2">
    <location>
        <begin position="152"/>
        <end position="208"/>
    </location>
</feature>
<proteinExistence type="predicted"/>
<name>A0A9D9EM39_9BACT</name>
<sequence>MANFAMVGVAGYIAPRHLKAIADTGNRLVAAYDRFDSVGKLDSFFPDCAFFTEQEQFEAYIDRLKGTEDEVGWLVVCTPNYTHAPYCRYGMKNGMDVICEKPAALHPYEIEELMRIEEETGKHVYNILQLRLHDSIAALKRKIEEGPADKKYEIVLTYITSRGKWYYASWKGDNHKSGGVATNIGVHFYDMLQWIFGPVKENIVHLSSFDRVAGRIGLEKASVKYFLSINGDCLPPDAVQGEKRTYRTLEIDGDGFEFSQGFTELHTRSYENIMAGKGFRVSESLASIRIVEDIRNAVPAGLSGDYHPLALKPLARHPFGWEDVRY</sequence>
<dbReference type="InterPro" id="IPR004104">
    <property type="entry name" value="Gfo/Idh/MocA-like_OxRdtase_C"/>
</dbReference>
<organism evidence="3 4">
    <name type="scientific">Candidatus Cryptobacteroides merdigallinarum</name>
    <dbReference type="NCBI Taxonomy" id="2840770"/>
    <lineage>
        <taxon>Bacteria</taxon>
        <taxon>Pseudomonadati</taxon>
        <taxon>Bacteroidota</taxon>
        <taxon>Bacteroidia</taxon>
        <taxon>Bacteroidales</taxon>
        <taxon>Candidatus Cryptobacteroides</taxon>
    </lineage>
</organism>
<dbReference type="InterPro" id="IPR000683">
    <property type="entry name" value="Gfo/Idh/MocA-like_OxRdtase_N"/>
</dbReference>
<dbReference type="Proteomes" id="UP000810252">
    <property type="component" value="Unassembled WGS sequence"/>
</dbReference>
<dbReference type="SUPFAM" id="SSF51735">
    <property type="entry name" value="NAD(P)-binding Rossmann-fold domains"/>
    <property type="match status" value="1"/>
</dbReference>
<protein>
    <submittedName>
        <fullName evidence="3">Gfo/Idh/MocA family oxidoreductase</fullName>
    </submittedName>
</protein>
<feature type="domain" description="Gfo/Idh/MocA-like oxidoreductase N-terminal" evidence="1">
    <location>
        <begin position="3"/>
        <end position="124"/>
    </location>
</feature>
<evidence type="ECO:0000313" key="3">
    <source>
        <dbReference type="EMBL" id="MBO8449455.1"/>
    </source>
</evidence>
<evidence type="ECO:0000259" key="2">
    <source>
        <dbReference type="Pfam" id="PF02894"/>
    </source>
</evidence>
<dbReference type="InterPro" id="IPR052515">
    <property type="entry name" value="Gfo/Idh/MocA_Oxidoreductase"/>
</dbReference>
<dbReference type="EMBL" id="JADIMQ010000134">
    <property type="protein sequence ID" value="MBO8449455.1"/>
    <property type="molecule type" value="Genomic_DNA"/>
</dbReference>
<accession>A0A9D9EM39</accession>
<reference evidence="3" key="1">
    <citation type="submission" date="2020-10" db="EMBL/GenBank/DDBJ databases">
        <authorList>
            <person name="Gilroy R."/>
        </authorList>
    </citation>
    <scope>NUCLEOTIDE SEQUENCE</scope>
    <source>
        <strain evidence="3">20514</strain>
    </source>
</reference>
<reference evidence="3" key="2">
    <citation type="journal article" date="2021" name="PeerJ">
        <title>Extensive microbial diversity within the chicken gut microbiome revealed by metagenomics and culture.</title>
        <authorList>
            <person name="Gilroy R."/>
            <person name="Ravi A."/>
            <person name="Getino M."/>
            <person name="Pursley I."/>
            <person name="Horton D.L."/>
            <person name="Alikhan N.F."/>
            <person name="Baker D."/>
            <person name="Gharbi K."/>
            <person name="Hall N."/>
            <person name="Watson M."/>
            <person name="Adriaenssens E.M."/>
            <person name="Foster-Nyarko E."/>
            <person name="Jarju S."/>
            <person name="Secka A."/>
            <person name="Antonio M."/>
            <person name="Oren A."/>
            <person name="Chaudhuri R.R."/>
            <person name="La Ragione R."/>
            <person name="Hildebrand F."/>
            <person name="Pallen M.J."/>
        </authorList>
    </citation>
    <scope>NUCLEOTIDE SEQUENCE</scope>
    <source>
        <strain evidence="3">20514</strain>
    </source>
</reference>
<comment type="caution">
    <text evidence="3">The sequence shown here is derived from an EMBL/GenBank/DDBJ whole genome shotgun (WGS) entry which is preliminary data.</text>
</comment>
<dbReference type="PANTHER" id="PTHR43249">
    <property type="entry name" value="UDP-N-ACETYL-2-AMINO-2-DEOXY-D-GLUCURONATE OXIDASE"/>
    <property type="match status" value="1"/>
</dbReference>
<dbReference type="GO" id="GO:0000166">
    <property type="term" value="F:nucleotide binding"/>
    <property type="evidence" value="ECO:0007669"/>
    <property type="project" value="InterPro"/>
</dbReference>
<evidence type="ECO:0000313" key="4">
    <source>
        <dbReference type="Proteomes" id="UP000810252"/>
    </source>
</evidence>
<dbReference type="AlphaFoldDB" id="A0A9D9EM39"/>
<dbReference type="Gene3D" id="3.30.360.10">
    <property type="entry name" value="Dihydrodipicolinate Reductase, domain 2"/>
    <property type="match status" value="1"/>
</dbReference>
<dbReference type="InterPro" id="IPR036291">
    <property type="entry name" value="NAD(P)-bd_dom_sf"/>
</dbReference>
<evidence type="ECO:0000259" key="1">
    <source>
        <dbReference type="Pfam" id="PF01408"/>
    </source>
</evidence>
<dbReference type="PANTHER" id="PTHR43249:SF1">
    <property type="entry name" value="D-GLUCOSIDE 3-DEHYDROGENASE"/>
    <property type="match status" value="1"/>
</dbReference>
<gene>
    <name evidence="3" type="ORF">IAC29_09345</name>
</gene>
<dbReference type="Gene3D" id="3.40.50.720">
    <property type="entry name" value="NAD(P)-binding Rossmann-like Domain"/>
    <property type="match status" value="1"/>
</dbReference>